<dbReference type="PANTHER" id="PTHR48078">
    <property type="entry name" value="THREONINE DEHYDRATASE, MITOCHONDRIAL-RELATED"/>
    <property type="match status" value="1"/>
</dbReference>
<feature type="domain" description="Tryptophan synthase beta chain-like PALP" evidence="4">
    <location>
        <begin position="20"/>
        <end position="310"/>
    </location>
</feature>
<evidence type="ECO:0000313" key="5">
    <source>
        <dbReference type="EMBL" id="GAA0488228.1"/>
    </source>
</evidence>
<dbReference type="EMBL" id="BAAADO010000002">
    <property type="protein sequence ID" value="GAA0488228.1"/>
    <property type="molecule type" value="Genomic_DNA"/>
</dbReference>
<organism evidence="5 6">
    <name type="scientific">Salinibacillus aidingensis</name>
    <dbReference type="NCBI Taxonomy" id="237684"/>
    <lineage>
        <taxon>Bacteria</taxon>
        <taxon>Bacillati</taxon>
        <taxon>Bacillota</taxon>
        <taxon>Bacilli</taxon>
        <taxon>Bacillales</taxon>
        <taxon>Bacillaceae</taxon>
        <taxon>Salinibacillus</taxon>
    </lineage>
</organism>
<dbReference type="InterPro" id="IPR036052">
    <property type="entry name" value="TrpB-like_PALP_sf"/>
</dbReference>
<dbReference type="NCBIfam" id="NF005680">
    <property type="entry name" value="PRK07476.1"/>
    <property type="match status" value="1"/>
</dbReference>
<proteinExistence type="predicted"/>
<evidence type="ECO:0000313" key="6">
    <source>
        <dbReference type="Proteomes" id="UP001500880"/>
    </source>
</evidence>
<comment type="cofactor">
    <cofactor evidence="1">
        <name>pyridoxal 5'-phosphate</name>
        <dbReference type="ChEBI" id="CHEBI:597326"/>
    </cofactor>
</comment>
<evidence type="ECO:0000256" key="1">
    <source>
        <dbReference type="ARBA" id="ARBA00001933"/>
    </source>
</evidence>
<gene>
    <name evidence="5" type="primary">eutB</name>
    <name evidence="5" type="ORF">GCM10008986_12320</name>
</gene>
<dbReference type="SUPFAM" id="SSF53686">
    <property type="entry name" value="Tryptophan synthase beta subunit-like PLP-dependent enzymes"/>
    <property type="match status" value="1"/>
</dbReference>
<keyword evidence="3" id="KW-0456">Lyase</keyword>
<name>A0ABN1B193_9BACI</name>
<comment type="caution">
    <text evidence="5">The sequence shown here is derived from an EMBL/GenBank/DDBJ whole genome shotgun (WGS) entry which is preliminary data.</text>
</comment>
<dbReference type="PANTHER" id="PTHR48078:SF6">
    <property type="entry name" value="L-THREONINE DEHYDRATASE CATABOLIC TDCB"/>
    <property type="match status" value="1"/>
</dbReference>
<evidence type="ECO:0000259" key="4">
    <source>
        <dbReference type="Pfam" id="PF00291"/>
    </source>
</evidence>
<dbReference type="Gene3D" id="3.40.50.1100">
    <property type="match status" value="2"/>
</dbReference>
<accession>A0ABN1B193</accession>
<evidence type="ECO:0000256" key="2">
    <source>
        <dbReference type="ARBA" id="ARBA00022898"/>
    </source>
</evidence>
<reference evidence="5 6" key="1">
    <citation type="journal article" date="2019" name="Int. J. Syst. Evol. Microbiol.">
        <title>The Global Catalogue of Microorganisms (GCM) 10K type strain sequencing project: providing services to taxonomists for standard genome sequencing and annotation.</title>
        <authorList>
            <consortium name="The Broad Institute Genomics Platform"/>
            <consortium name="The Broad Institute Genome Sequencing Center for Infectious Disease"/>
            <person name="Wu L."/>
            <person name="Ma J."/>
        </authorList>
    </citation>
    <scope>NUCLEOTIDE SEQUENCE [LARGE SCALE GENOMIC DNA]</scope>
    <source>
        <strain evidence="5 6">JCM 12389</strain>
    </source>
</reference>
<keyword evidence="2" id="KW-0663">Pyridoxal phosphate</keyword>
<evidence type="ECO:0000256" key="3">
    <source>
        <dbReference type="ARBA" id="ARBA00023239"/>
    </source>
</evidence>
<keyword evidence="6" id="KW-1185">Reference proteome</keyword>
<protein>
    <submittedName>
        <fullName evidence="5">Hydroxyectoine utilization dehydratase EutB</fullName>
    </submittedName>
</protein>
<dbReference type="InterPro" id="IPR001926">
    <property type="entry name" value="TrpB-like_PALP"/>
</dbReference>
<dbReference type="CDD" id="cd01562">
    <property type="entry name" value="Thr-dehyd"/>
    <property type="match status" value="1"/>
</dbReference>
<dbReference type="Pfam" id="PF00291">
    <property type="entry name" value="PALP"/>
    <property type="match status" value="1"/>
</dbReference>
<dbReference type="InterPro" id="IPR050147">
    <property type="entry name" value="Ser/Thr_Dehydratase"/>
</dbReference>
<sequence>MVQSEPKIPKKIWQARQRIQPFVQKTPLIPSTILSNLTNKKVYFKLETANAIGAFKLRGAANKILSLSKEEQSKGVTTFSTGNHGLAVSYVAKALGLKAVVCVSNRVPQEKIDALAQFGAELEIAGDSQDDAGERCRELESKYGMTIVPPFDDQEVIAGQGTIGLELLNDLPQVDHCIIPLSGGGLLAGIGAAIKSVDPDVRISGVSIKGASAMSESLKKGYPVDVAETDTLADSLLGGIGAHNQYTLRMVREVMDDLHLLTEPEIRRGMSHMVFKEQVMVEGAAAVGTAALLEEKLEQPGESIVLIVSGKNGDISALREEQDQPLEDKKGACL</sequence>
<dbReference type="Proteomes" id="UP001500880">
    <property type="component" value="Unassembled WGS sequence"/>
</dbReference>